<dbReference type="KEGG" id="muh:HYN43_018875"/>
<keyword evidence="2" id="KW-1185">Reference proteome</keyword>
<reference evidence="1 2" key="1">
    <citation type="submission" date="2018-10" db="EMBL/GenBank/DDBJ databases">
        <title>Genome sequencing of Mucilaginibacter sp. HYN0043.</title>
        <authorList>
            <person name="Kim M."/>
            <person name="Yi H."/>
        </authorList>
    </citation>
    <scope>NUCLEOTIDE SEQUENCE [LARGE SCALE GENOMIC DNA]</scope>
    <source>
        <strain evidence="1 2">HYN0043</strain>
    </source>
</reference>
<gene>
    <name evidence="1" type="ORF">HYN43_018875</name>
</gene>
<name>A0A494VP79_9SPHI</name>
<dbReference type="EMBL" id="CP032869">
    <property type="protein sequence ID" value="AYL97247.1"/>
    <property type="molecule type" value="Genomic_DNA"/>
</dbReference>
<evidence type="ECO:0008006" key="3">
    <source>
        <dbReference type="Google" id="ProtNLM"/>
    </source>
</evidence>
<dbReference type="Proteomes" id="UP000270046">
    <property type="component" value="Chromosome"/>
</dbReference>
<dbReference type="RefSeq" id="WP_119410820.1">
    <property type="nucleotide sequence ID" value="NZ_CP032869.1"/>
</dbReference>
<organism evidence="1 2">
    <name type="scientific">Mucilaginibacter celer</name>
    <dbReference type="NCBI Taxonomy" id="2305508"/>
    <lineage>
        <taxon>Bacteria</taxon>
        <taxon>Pseudomonadati</taxon>
        <taxon>Bacteroidota</taxon>
        <taxon>Sphingobacteriia</taxon>
        <taxon>Sphingobacteriales</taxon>
        <taxon>Sphingobacteriaceae</taxon>
        <taxon>Mucilaginibacter</taxon>
    </lineage>
</organism>
<dbReference type="AlphaFoldDB" id="A0A494VP79"/>
<sequence>MLRVNLVARIAGDKNSFPDLVKLAHQLKQQGVTDFLVTFIGAIEDQGIYQNIITIAEQLDVSHHIAFTGKSIPMAELSDELKSGYFLNFTVGSFMGYSSIDSINLGFKTIFCNCDAYLTGEQYDYINVCRNLDEVANLLLLINKDAGTVDKQIMTNNQLMKQSFLLTAAEASQLKNLMLPNG</sequence>
<protein>
    <recommendedName>
        <fullName evidence="3">Glycosyltransferase</fullName>
    </recommendedName>
</protein>
<accession>A0A494VP79</accession>
<evidence type="ECO:0000313" key="2">
    <source>
        <dbReference type="Proteomes" id="UP000270046"/>
    </source>
</evidence>
<dbReference type="OrthoDB" id="797336at2"/>
<evidence type="ECO:0000313" key="1">
    <source>
        <dbReference type="EMBL" id="AYL97247.1"/>
    </source>
</evidence>
<proteinExistence type="predicted"/>